<evidence type="ECO:0008006" key="3">
    <source>
        <dbReference type="Google" id="ProtNLM"/>
    </source>
</evidence>
<keyword evidence="2" id="KW-1185">Reference proteome</keyword>
<dbReference type="RefSeq" id="WP_167965786.1">
    <property type="nucleotide sequence ID" value="NZ_JAATJJ010000002.1"/>
</dbReference>
<accession>A0A846QXC2</accession>
<dbReference type="AlphaFoldDB" id="A0A846QXC2"/>
<dbReference type="Proteomes" id="UP000590442">
    <property type="component" value="Unassembled WGS sequence"/>
</dbReference>
<gene>
    <name evidence="1" type="ORF">GGR42_003089</name>
</gene>
<evidence type="ECO:0000313" key="2">
    <source>
        <dbReference type="Proteomes" id="UP000590442"/>
    </source>
</evidence>
<organism evidence="1 2">
    <name type="scientific">Saonia flava</name>
    <dbReference type="NCBI Taxonomy" id="523696"/>
    <lineage>
        <taxon>Bacteria</taxon>
        <taxon>Pseudomonadati</taxon>
        <taxon>Bacteroidota</taxon>
        <taxon>Flavobacteriia</taxon>
        <taxon>Flavobacteriales</taxon>
        <taxon>Flavobacteriaceae</taxon>
        <taxon>Saonia</taxon>
    </lineage>
</organism>
<reference evidence="1 2" key="1">
    <citation type="submission" date="2020-03" db="EMBL/GenBank/DDBJ databases">
        <title>Genomic Encyclopedia of Type Strains, Phase IV (KMG-IV): sequencing the most valuable type-strain genomes for metagenomic binning, comparative biology and taxonomic classification.</title>
        <authorList>
            <person name="Goeker M."/>
        </authorList>
    </citation>
    <scope>NUCLEOTIDE SEQUENCE [LARGE SCALE GENOMIC DNA]</scope>
    <source>
        <strain evidence="1 2">DSM 29762</strain>
    </source>
</reference>
<evidence type="ECO:0000313" key="1">
    <source>
        <dbReference type="EMBL" id="NJB72598.1"/>
    </source>
</evidence>
<protein>
    <recommendedName>
        <fullName evidence="3">STAS/SEC14 domain-containing protein</fullName>
    </recommendedName>
</protein>
<comment type="caution">
    <text evidence="1">The sequence shown here is derived from an EMBL/GenBank/DDBJ whole genome shotgun (WGS) entry which is preliminary data.</text>
</comment>
<sequence>MMHVKNSPFYKEAIQEINYPFGDFYLFENFVIGEIKADIVFTWADHGQKVVEELTDLYGENGKGLVYITNRVNSYSVVPSDWINFYKLSYQLKGYAVVSYSSKGLLNSFLEKIFMRNTWHSFEKLENAISWAKSLSEIKGTAA</sequence>
<dbReference type="EMBL" id="JAATJJ010000002">
    <property type="protein sequence ID" value="NJB72598.1"/>
    <property type="molecule type" value="Genomic_DNA"/>
</dbReference>
<name>A0A846QXC2_9FLAO</name>
<proteinExistence type="predicted"/>